<sequence length="311" mass="33173">MAISLRKSSLNASIRNCANFCAAGKASEMKLMNFYVDGAVHAGLAGPLGVHDLAEAGVWDGPAPVSLTEIDLLKSHLVGKGLSNPVTLDELHAAPVSLKPEKVICVGLNYRRHAMEANMAIPTTPVIFAKYANALSGHRAEIALPTVDYKFDYEAELGVVIGRVAGNVGVEEALNYVAGYCCANDLSARGVQLATSQWTMGKTFDGFLPLGPYLVTADEVPDPQALGIRSFVNGELRQNSTTKDMIFTVAEIISFLSRHATLKPGDVIITGTPEGVLMGFENPAWLKPSDRLVVEIDRLGALECTLTGSVF</sequence>
<evidence type="ECO:0000313" key="5">
    <source>
        <dbReference type="Proteomes" id="UP000545490"/>
    </source>
</evidence>
<dbReference type="GO" id="GO:0016853">
    <property type="term" value="F:isomerase activity"/>
    <property type="evidence" value="ECO:0007669"/>
    <property type="project" value="UniProtKB-ARBA"/>
</dbReference>
<gene>
    <name evidence="4" type="ORF">GGQ65_004914</name>
</gene>
<dbReference type="PANTHER" id="PTHR42796:SF4">
    <property type="entry name" value="FUMARYLACETOACETATE HYDROLASE DOMAIN-CONTAINING PROTEIN 2A"/>
    <property type="match status" value="1"/>
</dbReference>
<dbReference type="EMBL" id="JACIDG010000014">
    <property type="protein sequence ID" value="MBB3917595.1"/>
    <property type="molecule type" value="Genomic_DNA"/>
</dbReference>
<dbReference type="FunFam" id="3.90.850.10:FF:000002">
    <property type="entry name" value="2-hydroxyhepta-2,4-diene-1,7-dioate isomerase"/>
    <property type="match status" value="1"/>
</dbReference>
<dbReference type="Pfam" id="PF01557">
    <property type="entry name" value="FAA_hydrolase"/>
    <property type="match status" value="1"/>
</dbReference>
<accession>A0A7W6BFS8</accession>
<keyword evidence="2" id="KW-0479">Metal-binding</keyword>
<feature type="domain" description="Fumarylacetoacetase-like C-terminal" evidence="3">
    <location>
        <begin position="102"/>
        <end position="306"/>
    </location>
</feature>
<dbReference type="Gene3D" id="3.90.850.10">
    <property type="entry name" value="Fumarylacetoacetase-like, C-terminal domain"/>
    <property type="match status" value="1"/>
</dbReference>
<comment type="similarity">
    <text evidence="1">Belongs to the FAH family.</text>
</comment>
<dbReference type="AlphaFoldDB" id="A0A7W6BFS8"/>
<dbReference type="PANTHER" id="PTHR42796">
    <property type="entry name" value="FUMARYLACETOACETATE HYDROLASE DOMAIN-CONTAINING PROTEIN 2A-RELATED"/>
    <property type="match status" value="1"/>
</dbReference>
<dbReference type="SUPFAM" id="SSF56529">
    <property type="entry name" value="FAH"/>
    <property type="match status" value="1"/>
</dbReference>
<dbReference type="Proteomes" id="UP000545490">
    <property type="component" value="Unassembled WGS sequence"/>
</dbReference>
<evidence type="ECO:0000256" key="2">
    <source>
        <dbReference type="ARBA" id="ARBA00022723"/>
    </source>
</evidence>
<dbReference type="InterPro" id="IPR051121">
    <property type="entry name" value="FAH"/>
</dbReference>
<dbReference type="RefSeq" id="WP_210302940.1">
    <property type="nucleotide sequence ID" value="NZ_JACIDG010000014.1"/>
</dbReference>
<name>A0A7W6BFS8_9HYPH</name>
<dbReference type="GO" id="GO:0046872">
    <property type="term" value="F:metal ion binding"/>
    <property type="evidence" value="ECO:0007669"/>
    <property type="project" value="UniProtKB-KW"/>
</dbReference>
<evidence type="ECO:0000259" key="3">
    <source>
        <dbReference type="Pfam" id="PF01557"/>
    </source>
</evidence>
<protein>
    <submittedName>
        <fullName evidence="4">2-keto-4-pentenoate hydratase/2-oxohepta-3-ene-1,7-dioic acid hydratase in catechol pathway</fullName>
    </submittedName>
</protein>
<dbReference type="InterPro" id="IPR011234">
    <property type="entry name" value="Fumarylacetoacetase-like_C"/>
</dbReference>
<evidence type="ECO:0000313" key="4">
    <source>
        <dbReference type="EMBL" id="MBB3917595.1"/>
    </source>
</evidence>
<dbReference type="InterPro" id="IPR036663">
    <property type="entry name" value="Fumarylacetoacetase_C_sf"/>
</dbReference>
<proteinExistence type="inferred from homology"/>
<evidence type="ECO:0000256" key="1">
    <source>
        <dbReference type="ARBA" id="ARBA00010211"/>
    </source>
</evidence>
<reference evidence="4 5" key="1">
    <citation type="submission" date="2020-08" db="EMBL/GenBank/DDBJ databases">
        <title>Genomic Encyclopedia of Type Strains, Phase IV (KMG-IV): sequencing the most valuable type-strain genomes for metagenomic binning, comparative biology and taxonomic classification.</title>
        <authorList>
            <person name="Goeker M."/>
        </authorList>
    </citation>
    <scope>NUCLEOTIDE SEQUENCE [LARGE SCALE GENOMIC DNA]</scope>
    <source>
        <strain evidence="4 5">DSM 19331</strain>
    </source>
</reference>
<dbReference type="GO" id="GO:0019752">
    <property type="term" value="P:carboxylic acid metabolic process"/>
    <property type="evidence" value="ECO:0007669"/>
    <property type="project" value="UniProtKB-ARBA"/>
</dbReference>
<organism evidence="4 5">
    <name type="scientific">Rhizobium fabae</name>
    <dbReference type="NCBI Taxonomy" id="573179"/>
    <lineage>
        <taxon>Bacteria</taxon>
        <taxon>Pseudomonadati</taxon>
        <taxon>Pseudomonadota</taxon>
        <taxon>Alphaproteobacteria</taxon>
        <taxon>Hyphomicrobiales</taxon>
        <taxon>Rhizobiaceae</taxon>
        <taxon>Rhizobium/Agrobacterium group</taxon>
        <taxon>Rhizobium</taxon>
    </lineage>
</organism>
<comment type="caution">
    <text evidence="4">The sequence shown here is derived from an EMBL/GenBank/DDBJ whole genome shotgun (WGS) entry which is preliminary data.</text>
</comment>